<organism evidence="3 4">
    <name type="scientific">Noviherbaspirillum suwonense</name>
    <dbReference type="NCBI Taxonomy" id="1224511"/>
    <lineage>
        <taxon>Bacteria</taxon>
        <taxon>Pseudomonadati</taxon>
        <taxon>Pseudomonadota</taxon>
        <taxon>Betaproteobacteria</taxon>
        <taxon>Burkholderiales</taxon>
        <taxon>Oxalobacteraceae</taxon>
        <taxon>Noviherbaspirillum</taxon>
    </lineage>
</organism>
<dbReference type="CDD" id="cd13576">
    <property type="entry name" value="PBP2_BugD_Asp"/>
    <property type="match status" value="1"/>
</dbReference>
<dbReference type="InterPro" id="IPR005064">
    <property type="entry name" value="BUG"/>
</dbReference>
<evidence type="ECO:0000313" key="4">
    <source>
        <dbReference type="Proteomes" id="UP001158049"/>
    </source>
</evidence>
<sequence length="323" mass="34163">MKTPLRYAFVTLALAANVAGAQTYPTKPVTMVIPFAAGGPTDVVGRLLAQSMSKTLGQQVIVENTVGAGGTIAATRVARAAPDGYMVLLHHIGHSTAPSLYRKLPYDALNGFEMLGLVTDVPMTVVAKGNFQAKDFGEMVRYVKANKESINLANAGTGSASHLCGLLLQDAISTKVTTVPYKGTGPAMNDLLGGQVDLMCDQTTNTTSYIKSGKIKAYAVTTPKRLAVLPDLPTTREAGLPAFEVAVWHGMYAPKGTPGDVVTKLNGAMKVALKDPLVIERFAGLGTEPVAETRATPEVHRQFLTAEIAKWKSVIEKAGVQPE</sequence>
<dbReference type="PANTHER" id="PTHR42928:SF5">
    <property type="entry name" value="BLR1237 PROTEIN"/>
    <property type="match status" value="1"/>
</dbReference>
<keyword evidence="2" id="KW-0732">Signal</keyword>
<dbReference type="InterPro" id="IPR042100">
    <property type="entry name" value="Bug_dom1"/>
</dbReference>
<dbReference type="RefSeq" id="WP_283445374.1">
    <property type="nucleotide sequence ID" value="NZ_FXUL01000033.1"/>
</dbReference>
<feature type="chain" id="PRO_5046681519" evidence="2">
    <location>
        <begin position="22"/>
        <end position="323"/>
    </location>
</feature>
<proteinExistence type="inferred from homology"/>
<dbReference type="Gene3D" id="3.40.190.10">
    <property type="entry name" value="Periplasmic binding protein-like II"/>
    <property type="match status" value="1"/>
</dbReference>
<dbReference type="Gene3D" id="3.40.190.150">
    <property type="entry name" value="Bordetella uptake gene, domain 1"/>
    <property type="match status" value="1"/>
</dbReference>
<reference evidence="3 4" key="1">
    <citation type="submission" date="2017-05" db="EMBL/GenBank/DDBJ databases">
        <authorList>
            <person name="Varghese N."/>
            <person name="Submissions S."/>
        </authorList>
    </citation>
    <scope>NUCLEOTIDE SEQUENCE [LARGE SCALE GENOMIC DNA]</scope>
    <source>
        <strain evidence="3 4">DSM 26001</strain>
    </source>
</reference>
<dbReference type="PIRSF" id="PIRSF017082">
    <property type="entry name" value="YflP"/>
    <property type="match status" value="1"/>
</dbReference>
<dbReference type="PANTHER" id="PTHR42928">
    <property type="entry name" value="TRICARBOXYLATE-BINDING PROTEIN"/>
    <property type="match status" value="1"/>
</dbReference>
<comment type="caution">
    <text evidence="3">The sequence shown here is derived from an EMBL/GenBank/DDBJ whole genome shotgun (WGS) entry which is preliminary data.</text>
</comment>
<dbReference type="Pfam" id="PF03401">
    <property type="entry name" value="TctC"/>
    <property type="match status" value="1"/>
</dbReference>
<evidence type="ECO:0000256" key="1">
    <source>
        <dbReference type="ARBA" id="ARBA00006987"/>
    </source>
</evidence>
<evidence type="ECO:0000256" key="2">
    <source>
        <dbReference type="SAM" id="SignalP"/>
    </source>
</evidence>
<feature type="signal peptide" evidence="2">
    <location>
        <begin position="1"/>
        <end position="21"/>
    </location>
</feature>
<keyword evidence="3" id="KW-0675">Receptor</keyword>
<evidence type="ECO:0000313" key="3">
    <source>
        <dbReference type="EMBL" id="SMP79956.1"/>
    </source>
</evidence>
<protein>
    <submittedName>
        <fullName evidence="3">Tripartite-type tricarboxylate transporter, receptor component TctC</fullName>
    </submittedName>
</protein>
<name>A0ABY1QWQ5_9BURK</name>
<accession>A0ABY1QWQ5</accession>
<keyword evidence="4" id="KW-1185">Reference proteome</keyword>
<comment type="similarity">
    <text evidence="1">Belongs to the UPF0065 (bug) family.</text>
</comment>
<gene>
    <name evidence="3" type="ORF">SAMN06295970_13332</name>
</gene>
<dbReference type="SUPFAM" id="SSF53850">
    <property type="entry name" value="Periplasmic binding protein-like II"/>
    <property type="match status" value="1"/>
</dbReference>
<dbReference type="EMBL" id="FXUL01000033">
    <property type="protein sequence ID" value="SMP79956.1"/>
    <property type="molecule type" value="Genomic_DNA"/>
</dbReference>
<dbReference type="Proteomes" id="UP001158049">
    <property type="component" value="Unassembled WGS sequence"/>
</dbReference>